<dbReference type="Pfam" id="PF00496">
    <property type="entry name" value="SBP_bac_5"/>
    <property type="match status" value="1"/>
</dbReference>
<dbReference type="InterPro" id="IPR039424">
    <property type="entry name" value="SBP_5"/>
</dbReference>
<dbReference type="GO" id="GO:0015833">
    <property type="term" value="P:peptide transport"/>
    <property type="evidence" value="ECO:0007669"/>
    <property type="project" value="TreeGrafter"/>
</dbReference>
<dbReference type="CDD" id="cd08506">
    <property type="entry name" value="PBP2_clavulanate_OppA2"/>
    <property type="match status" value="1"/>
</dbReference>
<feature type="region of interest" description="Disordered" evidence="1">
    <location>
        <begin position="31"/>
        <end position="74"/>
    </location>
</feature>
<dbReference type="PANTHER" id="PTHR30290">
    <property type="entry name" value="PERIPLASMIC BINDING COMPONENT OF ABC TRANSPORTER"/>
    <property type="match status" value="1"/>
</dbReference>
<feature type="compositionally biased region" description="Gly residues" evidence="1">
    <location>
        <begin position="34"/>
        <end position="43"/>
    </location>
</feature>
<sequence>MSRPGDRRGGATPGRLRTALVALTVGALTATGCSAGGGGGTGGDGEEAETASPVEFEGKEESTGPAEKIEGARKGGTIPVLERDSYEHLDPAQMYVAAQTTMASLIHRRLTTVKLDNDGEYSVVGDLATDSGTTEDDGRTWKYTLKDDIRFEDGSPITSKDIRHTFERLYAPFITEGPKFVQEWLADESGAKAREILPDGPYEGDHLPDSVLETPDERTVIFKFEQPRNDLPYALSMTGYGAVSAERDTKEKYDRKPATSGPYKIEEFKRGRSMKLVRNKEWDPATDSSRHQYVDAFDVTFNHEYAKSARELLADSDPNAVTWNGSVDIDTAQRVLKDDAAKERTVDGYQIYVAQMAINMDRVKDHRVRRAIAYAMPNRGVLAPYGPGVGGELAGNYFNPMLPGADRGYDPFNKVSKPNGDVEAARKLLKQADAENYKLVYAHGTADEDQKGSVAVASALEKAGFDVQRKEIPTDNYYDRIGKVDNGWDIYRSNWGHDWASASTVIPPQYDGRAIEDGAANYAHVDDKKINSEIDRIAEVSDPEKAADEWFELSKYILEDVTPAVPLYAYKQLQIVGSNVGGVVFNNEHSGVDPTKLFLKK</sequence>
<dbReference type="InterPro" id="IPR000914">
    <property type="entry name" value="SBP_5_dom"/>
</dbReference>
<dbReference type="GO" id="GO:0043190">
    <property type="term" value="C:ATP-binding cassette (ABC) transporter complex"/>
    <property type="evidence" value="ECO:0007669"/>
    <property type="project" value="InterPro"/>
</dbReference>
<comment type="caution">
    <text evidence="3">The sequence shown here is derived from an EMBL/GenBank/DDBJ whole genome shotgun (WGS) entry which is preliminary data.</text>
</comment>
<reference evidence="3" key="1">
    <citation type="submission" date="2021-06" db="EMBL/GenBank/DDBJ databases">
        <title>Sequencing of actinobacteria type strains.</title>
        <authorList>
            <person name="Nguyen G.-S."/>
            <person name="Wentzel A."/>
        </authorList>
    </citation>
    <scope>NUCLEOTIDE SEQUENCE</scope>
    <source>
        <strain evidence="3">P38-E01</strain>
    </source>
</reference>
<dbReference type="GO" id="GO:1904680">
    <property type="term" value="F:peptide transmembrane transporter activity"/>
    <property type="evidence" value="ECO:0007669"/>
    <property type="project" value="TreeGrafter"/>
</dbReference>
<dbReference type="EMBL" id="JAELVF020000001">
    <property type="protein sequence ID" value="MBU7599210.1"/>
    <property type="molecule type" value="Genomic_DNA"/>
</dbReference>
<dbReference type="RefSeq" id="WP_211039386.1">
    <property type="nucleotide sequence ID" value="NZ_JAELVF020000001.1"/>
</dbReference>
<evidence type="ECO:0000256" key="1">
    <source>
        <dbReference type="SAM" id="MobiDB-lite"/>
    </source>
</evidence>
<protein>
    <submittedName>
        <fullName evidence="3">ABC transporter substrate-binding protein</fullName>
    </submittedName>
</protein>
<dbReference type="PIRSF" id="PIRSF002741">
    <property type="entry name" value="MppA"/>
    <property type="match status" value="1"/>
</dbReference>
<dbReference type="SUPFAM" id="SSF53850">
    <property type="entry name" value="Periplasmic binding protein-like II"/>
    <property type="match status" value="1"/>
</dbReference>
<dbReference type="Gene3D" id="3.40.190.10">
    <property type="entry name" value="Periplasmic binding protein-like II"/>
    <property type="match status" value="1"/>
</dbReference>
<dbReference type="AlphaFoldDB" id="A0A949N2R3"/>
<dbReference type="Proteomes" id="UP000694501">
    <property type="component" value="Unassembled WGS sequence"/>
</dbReference>
<name>A0A949N2R3_9ACTN</name>
<dbReference type="Gene3D" id="3.10.105.10">
    <property type="entry name" value="Dipeptide-binding Protein, Domain 3"/>
    <property type="match status" value="1"/>
</dbReference>
<accession>A0A949N2R3</accession>
<feature type="domain" description="Solute-binding protein family 5" evidence="2">
    <location>
        <begin position="123"/>
        <end position="513"/>
    </location>
</feature>
<evidence type="ECO:0000313" key="3">
    <source>
        <dbReference type="EMBL" id="MBU7599210.1"/>
    </source>
</evidence>
<dbReference type="GO" id="GO:0042597">
    <property type="term" value="C:periplasmic space"/>
    <property type="evidence" value="ECO:0007669"/>
    <property type="project" value="UniProtKB-ARBA"/>
</dbReference>
<dbReference type="InterPro" id="IPR030678">
    <property type="entry name" value="Peptide/Ni-bd"/>
</dbReference>
<keyword evidence="4" id="KW-1185">Reference proteome</keyword>
<dbReference type="PANTHER" id="PTHR30290:SF83">
    <property type="entry name" value="ABC TRANSPORTER SUBSTRATE-BINDING PROTEIN"/>
    <property type="match status" value="1"/>
</dbReference>
<evidence type="ECO:0000313" key="4">
    <source>
        <dbReference type="Proteomes" id="UP000694501"/>
    </source>
</evidence>
<feature type="compositionally biased region" description="Basic and acidic residues" evidence="1">
    <location>
        <begin position="56"/>
        <end position="73"/>
    </location>
</feature>
<organism evidence="3 4">
    <name type="scientific">Streptomyces tardus</name>
    <dbReference type="NCBI Taxonomy" id="2780544"/>
    <lineage>
        <taxon>Bacteria</taxon>
        <taxon>Bacillati</taxon>
        <taxon>Actinomycetota</taxon>
        <taxon>Actinomycetes</taxon>
        <taxon>Kitasatosporales</taxon>
        <taxon>Streptomycetaceae</taxon>
        <taxon>Streptomyces</taxon>
    </lineage>
</organism>
<gene>
    <name evidence="3" type="ORF">JGS22_016725</name>
</gene>
<dbReference type="PROSITE" id="PS51257">
    <property type="entry name" value="PROKAR_LIPOPROTEIN"/>
    <property type="match status" value="1"/>
</dbReference>
<proteinExistence type="predicted"/>
<evidence type="ECO:0000259" key="2">
    <source>
        <dbReference type="Pfam" id="PF00496"/>
    </source>
</evidence>